<evidence type="ECO:0000313" key="3">
    <source>
        <dbReference type="Proteomes" id="UP000722791"/>
    </source>
</evidence>
<protein>
    <recommendedName>
        <fullName evidence="1">Reverse transcriptase Ty1/copia-type domain-containing protein</fullName>
    </recommendedName>
</protein>
<name>A0A8J4GH11_9CHLO</name>
<gene>
    <name evidence="2" type="ORF">Vretimale_11653</name>
</gene>
<organism evidence="2 3">
    <name type="scientific">Volvox reticuliferus</name>
    <dbReference type="NCBI Taxonomy" id="1737510"/>
    <lineage>
        <taxon>Eukaryota</taxon>
        <taxon>Viridiplantae</taxon>
        <taxon>Chlorophyta</taxon>
        <taxon>core chlorophytes</taxon>
        <taxon>Chlorophyceae</taxon>
        <taxon>CS clade</taxon>
        <taxon>Chlamydomonadales</taxon>
        <taxon>Volvocaceae</taxon>
        <taxon>Volvox</taxon>
    </lineage>
</organism>
<dbReference type="Pfam" id="PF07727">
    <property type="entry name" value="RVT_2"/>
    <property type="match status" value="1"/>
</dbReference>
<dbReference type="Proteomes" id="UP000722791">
    <property type="component" value="Unassembled WGS sequence"/>
</dbReference>
<feature type="domain" description="Reverse transcriptase Ty1/copia-type" evidence="1">
    <location>
        <begin position="2"/>
        <end position="91"/>
    </location>
</feature>
<accession>A0A8J4GH11</accession>
<dbReference type="AlphaFoldDB" id="A0A8J4GH11"/>
<evidence type="ECO:0000313" key="2">
    <source>
        <dbReference type="EMBL" id="GIM07564.1"/>
    </source>
</evidence>
<proteinExistence type="predicted"/>
<feature type="non-terminal residue" evidence="2">
    <location>
        <position position="1"/>
    </location>
</feature>
<sequence>VKMDKKGVVLVLVHVDDMCIAAKTQELVNKIKAVIRTLFKVCDLGGIKIFLGMEVRWQANRDIMLTQVVYIEQTLRKYGLIEAKPKATLMVPRAKTVEARTDDGRHHTI</sequence>
<dbReference type="EMBL" id="BNCQ01000024">
    <property type="protein sequence ID" value="GIM07564.1"/>
    <property type="molecule type" value="Genomic_DNA"/>
</dbReference>
<dbReference type="InterPro" id="IPR013103">
    <property type="entry name" value="RVT_2"/>
</dbReference>
<comment type="caution">
    <text evidence="2">The sequence shown here is derived from an EMBL/GenBank/DDBJ whole genome shotgun (WGS) entry which is preliminary data.</text>
</comment>
<reference evidence="2" key="1">
    <citation type="journal article" date="2021" name="Proc. Natl. Acad. Sci. U.S.A.">
        <title>Three genomes in the algal genus Volvox reveal the fate of a haploid sex-determining region after a transition to homothallism.</title>
        <authorList>
            <person name="Yamamoto K."/>
            <person name="Hamaji T."/>
            <person name="Kawai-Toyooka H."/>
            <person name="Matsuzaki R."/>
            <person name="Takahashi F."/>
            <person name="Nishimura Y."/>
            <person name="Kawachi M."/>
            <person name="Noguchi H."/>
            <person name="Minakuchi Y."/>
            <person name="Umen J.G."/>
            <person name="Toyoda A."/>
            <person name="Nozaki H."/>
        </authorList>
    </citation>
    <scope>NUCLEOTIDE SEQUENCE</scope>
    <source>
        <strain evidence="2">NIES-3785</strain>
    </source>
</reference>
<evidence type="ECO:0000259" key="1">
    <source>
        <dbReference type="Pfam" id="PF07727"/>
    </source>
</evidence>